<keyword evidence="2 8" id="KW-0813">Transport</keyword>
<dbReference type="OrthoDB" id="4045at2"/>
<dbReference type="EMBL" id="CP023004">
    <property type="protein sequence ID" value="AWI08418.1"/>
    <property type="molecule type" value="Genomic_DNA"/>
</dbReference>
<keyword evidence="11" id="KW-0966">Cell projection</keyword>
<feature type="transmembrane region" description="Helical" evidence="9">
    <location>
        <begin position="155"/>
        <end position="175"/>
    </location>
</feature>
<evidence type="ECO:0000256" key="2">
    <source>
        <dbReference type="ARBA" id="ARBA00022448"/>
    </source>
</evidence>
<dbReference type="Pfam" id="PF01618">
    <property type="entry name" value="MotA_ExbB"/>
    <property type="match status" value="1"/>
</dbReference>
<evidence type="ECO:0000256" key="5">
    <source>
        <dbReference type="ARBA" id="ARBA00022927"/>
    </source>
</evidence>
<keyword evidence="4 9" id="KW-0812">Transmembrane</keyword>
<protein>
    <submittedName>
        <fullName evidence="11">Flagellar motor protein MotA</fullName>
    </submittedName>
</protein>
<comment type="similarity">
    <text evidence="8">Belongs to the exbB/tolQ family.</text>
</comment>
<dbReference type="PANTHER" id="PTHR30625:SF15">
    <property type="entry name" value="BIOPOLYMER TRANSPORT PROTEIN EXBB"/>
    <property type="match status" value="1"/>
</dbReference>
<keyword evidence="3" id="KW-1003">Cell membrane</keyword>
<sequence length="227" mass="24435">MSGFDFSLFSKGGPMMLVIVFMAAVAIVLFIERALYLHRGQIKSKAFLDGIKNTLNNRRLVEAATICEETPGPVASIVKAALMHAGKPPEKLRYAVQEAAIVEIPSLERRLGAFAAIGQVAPLVGLLGTLFGMIMTFHAFMQGAEFATATALSNGLWQALTVTAASLLLAIPVHLGHHFLRGRVRALTRDMEWAANEIMEYLINEYEGEGIDGGAPAPKGKTAKGKE</sequence>
<keyword evidence="11" id="KW-0969">Cilium</keyword>
<keyword evidence="6 9" id="KW-1133">Transmembrane helix</keyword>
<dbReference type="KEGG" id="elut:CKA38_03365"/>
<reference evidence="11 12" key="1">
    <citation type="journal article" date="2018" name="Syst. Appl. Microbiol.">
        <title>Ereboglobus luteus gen. nov. sp. nov. from cockroach guts, and new insights into the oxygen relationship of the genera Opitutus and Didymococcus (Verrucomicrobia: Opitutaceae).</title>
        <authorList>
            <person name="Tegtmeier D."/>
            <person name="Belitz A."/>
            <person name="Radek R."/>
            <person name="Heimerl T."/>
            <person name="Brune A."/>
        </authorList>
    </citation>
    <scope>NUCLEOTIDE SEQUENCE [LARGE SCALE GENOMIC DNA]</scope>
    <source>
        <strain evidence="11 12">Ho45</strain>
    </source>
</reference>
<dbReference type="InterPro" id="IPR050790">
    <property type="entry name" value="ExbB/TolQ_transport"/>
</dbReference>
<evidence type="ECO:0000256" key="8">
    <source>
        <dbReference type="RuleBase" id="RU004057"/>
    </source>
</evidence>
<evidence type="ECO:0000313" key="11">
    <source>
        <dbReference type="EMBL" id="AWI08418.1"/>
    </source>
</evidence>
<evidence type="ECO:0000313" key="12">
    <source>
        <dbReference type="Proteomes" id="UP000244896"/>
    </source>
</evidence>
<dbReference type="AlphaFoldDB" id="A0A2U8E0P9"/>
<evidence type="ECO:0000259" key="10">
    <source>
        <dbReference type="Pfam" id="PF01618"/>
    </source>
</evidence>
<evidence type="ECO:0000256" key="6">
    <source>
        <dbReference type="ARBA" id="ARBA00022989"/>
    </source>
</evidence>
<name>A0A2U8E0P9_9BACT</name>
<dbReference type="PANTHER" id="PTHR30625">
    <property type="entry name" value="PROTEIN TOLQ"/>
    <property type="match status" value="1"/>
</dbReference>
<dbReference type="GO" id="GO:0017038">
    <property type="term" value="P:protein import"/>
    <property type="evidence" value="ECO:0007669"/>
    <property type="project" value="TreeGrafter"/>
</dbReference>
<evidence type="ECO:0000256" key="7">
    <source>
        <dbReference type="ARBA" id="ARBA00023136"/>
    </source>
</evidence>
<proteinExistence type="inferred from homology"/>
<evidence type="ECO:0000256" key="4">
    <source>
        <dbReference type="ARBA" id="ARBA00022692"/>
    </source>
</evidence>
<organism evidence="11 12">
    <name type="scientific">Ereboglobus luteus</name>
    <dbReference type="NCBI Taxonomy" id="1796921"/>
    <lineage>
        <taxon>Bacteria</taxon>
        <taxon>Pseudomonadati</taxon>
        <taxon>Verrucomicrobiota</taxon>
        <taxon>Opitutia</taxon>
        <taxon>Opitutales</taxon>
        <taxon>Opitutaceae</taxon>
        <taxon>Ereboglobus</taxon>
    </lineage>
</organism>
<feature type="transmembrane region" description="Helical" evidence="9">
    <location>
        <begin position="12"/>
        <end position="31"/>
    </location>
</feature>
<feature type="domain" description="MotA/TolQ/ExbB proton channel" evidence="10">
    <location>
        <begin position="73"/>
        <end position="192"/>
    </location>
</feature>
<gene>
    <name evidence="11" type="ORF">CKA38_03365</name>
</gene>
<evidence type="ECO:0000256" key="3">
    <source>
        <dbReference type="ARBA" id="ARBA00022475"/>
    </source>
</evidence>
<keyword evidence="12" id="KW-1185">Reference proteome</keyword>
<dbReference type="InterPro" id="IPR002898">
    <property type="entry name" value="MotA_ExbB_proton_chnl"/>
</dbReference>
<dbReference type="RefSeq" id="WP_108824225.1">
    <property type="nucleotide sequence ID" value="NZ_CP023004.1"/>
</dbReference>
<keyword evidence="11" id="KW-0282">Flagellum</keyword>
<keyword evidence="5 8" id="KW-0653">Protein transport</keyword>
<dbReference type="Proteomes" id="UP000244896">
    <property type="component" value="Chromosome"/>
</dbReference>
<dbReference type="GO" id="GO:0005886">
    <property type="term" value="C:plasma membrane"/>
    <property type="evidence" value="ECO:0007669"/>
    <property type="project" value="UniProtKB-SubCell"/>
</dbReference>
<evidence type="ECO:0000256" key="9">
    <source>
        <dbReference type="SAM" id="Phobius"/>
    </source>
</evidence>
<comment type="subcellular location">
    <subcellularLocation>
        <location evidence="1">Cell membrane</location>
        <topology evidence="1">Multi-pass membrane protein</topology>
    </subcellularLocation>
    <subcellularLocation>
        <location evidence="8">Membrane</location>
        <topology evidence="8">Multi-pass membrane protein</topology>
    </subcellularLocation>
</comment>
<feature type="transmembrane region" description="Helical" evidence="9">
    <location>
        <begin position="111"/>
        <end position="135"/>
    </location>
</feature>
<evidence type="ECO:0000256" key="1">
    <source>
        <dbReference type="ARBA" id="ARBA00004651"/>
    </source>
</evidence>
<accession>A0A2U8E0P9</accession>
<keyword evidence="7 9" id="KW-0472">Membrane</keyword>